<feature type="region of interest" description="Disordered" evidence="1">
    <location>
        <begin position="104"/>
        <end position="161"/>
    </location>
</feature>
<accession>A0ABY9RS91</accession>
<name>A0ABY9RS91_9ACTN</name>
<evidence type="ECO:0000256" key="1">
    <source>
        <dbReference type="SAM" id="MobiDB-lite"/>
    </source>
</evidence>
<organism evidence="2 3">
    <name type="scientific">Streptomyces roseicoloratus</name>
    <dbReference type="NCBI Taxonomy" id="2508722"/>
    <lineage>
        <taxon>Bacteria</taxon>
        <taxon>Bacillati</taxon>
        <taxon>Actinomycetota</taxon>
        <taxon>Actinomycetes</taxon>
        <taxon>Kitasatosporales</taxon>
        <taxon>Streptomycetaceae</taxon>
        <taxon>Streptomyces</taxon>
    </lineage>
</organism>
<feature type="compositionally biased region" description="Pro residues" evidence="1">
    <location>
        <begin position="123"/>
        <end position="137"/>
    </location>
</feature>
<dbReference type="SUPFAM" id="SSF46785">
    <property type="entry name" value="Winged helix' DNA-binding domain"/>
    <property type="match status" value="1"/>
</dbReference>
<protein>
    <recommendedName>
        <fullName evidence="4">DNA-binding protein</fullName>
    </recommendedName>
</protein>
<sequence length="315" mass="33420">MIHVRHRHTERFTVVGNHLAQHAELSAAAIGIAVYIQSLPDGVSVTAKSLALRFREGETTVRRALNELERAGYIARPRIALGGGRFATRTFSYDKPCCVPAKAAAPAPPPVRKTQDQAQPSKPCLPPQPPAAPPPLTTSPADDPTSPTADSTGPADDPAGPAADLLAGLRLADPRLFLSVADVRRLAPAVDTWLGRSATPAQITRTLTARLPPEPVPIHHPARFVEYRLTHLLPPPLPVPAVADERRVDAPPPLITCDGCERGIRSHDPNARCADCRAETEAEAWAQAEAEVRAQADAEVRAQAGAEAEAQAGAA</sequence>
<proteinExistence type="predicted"/>
<reference evidence="2 3" key="1">
    <citation type="submission" date="2023-09" db="EMBL/GenBank/DDBJ databases">
        <title>Complete genome of Streptomyces roseicoloratus T14.</title>
        <authorList>
            <person name="Bashizi T."/>
            <person name="Kim M.-J."/>
            <person name="Lee G."/>
            <person name="Tagele S.B."/>
            <person name="Shin J.-H."/>
        </authorList>
    </citation>
    <scope>NUCLEOTIDE SEQUENCE [LARGE SCALE GENOMIC DNA]</scope>
    <source>
        <strain evidence="2 3">T14</strain>
    </source>
</reference>
<dbReference type="EMBL" id="CP133762">
    <property type="protein sequence ID" value="WMX45052.1"/>
    <property type="molecule type" value="Genomic_DNA"/>
</dbReference>
<evidence type="ECO:0000313" key="3">
    <source>
        <dbReference type="Proteomes" id="UP001250858"/>
    </source>
</evidence>
<evidence type="ECO:0000313" key="2">
    <source>
        <dbReference type="EMBL" id="WMX45052.1"/>
    </source>
</evidence>
<dbReference type="InterPro" id="IPR036390">
    <property type="entry name" value="WH_DNA-bd_sf"/>
</dbReference>
<feature type="compositionally biased region" description="Low complexity" evidence="1">
    <location>
        <begin position="138"/>
        <end position="161"/>
    </location>
</feature>
<evidence type="ECO:0008006" key="4">
    <source>
        <dbReference type="Google" id="ProtNLM"/>
    </source>
</evidence>
<keyword evidence="3" id="KW-1185">Reference proteome</keyword>
<gene>
    <name evidence="2" type="ORF">RGF97_09580</name>
</gene>
<dbReference type="RefSeq" id="WP_309548316.1">
    <property type="nucleotide sequence ID" value="NZ_CP133762.1"/>
</dbReference>
<dbReference type="Proteomes" id="UP001250858">
    <property type="component" value="Chromosome"/>
</dbReference>